<accession>C8X059</accession>
<protein>
    <submittedName>
        <fullName evidence="2">Uncharacterized protein</fullName>
    </submittedName>
</protein>
<evidence type="ECO:0000313" key="2">
    <source>
        <dbReference type="EMBL" id="ACV67684.1"/>
    </source>
</evidence>
<feature type="transmembrane region" description="Helical" evidence="1">
    <location>
        <begin position="240"/>
        <end position="260"/>
    </location>
</feature>
<reference evidence="2 3" key="2">
    <citation type="journal article" date="2010" name="Stand. Genomic Sci.">
        <title>Complete genome sequence of Desulfohalobium retbaense type strain (HR(100)).</title>
        <authorList>
            <person name="Spring S."/>
            <person name="Nolan M."/>
            <person name="Lapidus A."/>
            <person name="Glavina Del Rio T."/>
            <person name="Copeland A."/>
            <person name="Tice H."/>
            <person name="Cheng J.F."/>
            <person name="Lucas S."/>
            <person name="Land M."/>
            <person name="Chen F."/>
            <person name="Bruce D."/>
            <person name="Goodwin L."/>
            <person name="Pitluck S."/>
            <person name="Ivanova N."/>
            <person name="Mavromatis K."/>
            <person name="Mikhailova N."/>
            <person name="Pati A."/>
            <person name="Chen A."/>
            <person name="Palaniappan K."/>
            <person name="Hauser L."/>
            <person name="Chang Y.J."/>
            <person name="Jeffries C.D."/>
            <person name="Munk C."/>
            <person name="Kiss H."/>
            <person name="Chain P."/>
            <person name="Han C."/>
            <person name="Brettin T."/>
            <person name="Detter J.C."/>
            <person name="Schuler E."/>
            <person name="Goker M."/>
            <person name="Rohde M."/>
            <person name="Bristow J."/>
            <person name="Eisen J.A."/>
            <person name="Markowitz V."/>
            <person name="Hugenholtz P."/>
            <person name="Kyrpides N.C."/>
            <person name="Klenk H.P."/>
        </authorList>
    </citation>
    <scope>NUCLEOTIDE SEQUENCE [LARGE SCALE GENOMIC DNA]</scope>
    <source>
        <strain evidence="2 3">DSM 5692</strain>
    </source>
</reference>
<sequence length="410" mass="47407">MDIFLKRNNFVCISIFTSLVVIYRLINPLFSSLNTVNYILIMLFLFLAFVYYYCYSLFKVSIDFKIDKVIALNTSLLFVFLIISTIRNDIDAILESFMFFGGIMGYWTLTKVVNFNIPIFLKLSLYVLLPISIISALIFTQQVQGLSLFAFTGDQWRVYIVSIANTKRLANFLLLSGLFYFLSYRNKVTYNTYLSLFSISLGLYLSIFSGSRTNFIIVIILPIILLTIKTFFARLKRYRYVLLLLPFIIIAFIYSTTLYIEYNNVKLPGFAGELTKTTSDHGEVGAGRIWLWYYHLDLFKDNYLTGVSADKVDFKKGDMINGTRARAGGESYWTISLARYGVFSFLFYISLLYFGYLGIKYKSIESTVLYFVGIILNTTMADIGQTYGLNSILFFLLWFSSLHFHMNAKY</sequence>
<name>C8X059_DESRD</name>
<keyword evidence="1" id="KW-0472">Membrane</keyword>
<feature type="transmembrane region" description="Helical" evidence="1">
    <location>
        <begin position="363"/>
        <end position="381"/>
    </location>
</feature>
<feature type="transmembrane region" description="Helical" evidence="1">
    <location>
        <begin position="7"/>
        <end position="26"/>
    </location>
</feature>
<dbReference type="AlphaFoldDB" id="C8X059"/>
<feature type="transmembrane region" description="Helical" evidence="1">
    <location>
        <begin position="190"/>
        <end position="209"/>
    </location>
</feature>
<evidence type="ECO:0000313" key="3">
    <source>
        <dbReference type="Proteomes" id="UP000001052"/>
    </source>
</evidence>
<dbReference type="HOGENOM" id="CLU_670358_0_0_7"/>
<reference evidence="3" key="1">
    <citation type="submission" date="2009-09" db="EMBL/GenBank/DDBJ databases">
        <title>The complete chromosome of Desulfohalobium retbaense DSM 5692.</title>
        <authorList>
            <consortium name="US DOE Joint Genome Institute (JGI-PGF)"/>
            <person name="Lucas S."/>
            <person name="Copeland A."/>
            <person name="Lapidus A."/>
            <person name="Glavina del Rio T."/>
            <person name="Dalin E."/>
            <person name="Tice H."/>
            <person name="Bruce D."/>
            <person name="Goodwin L."/>
            <person name="Pitluck S."/>
            <person name="Kyrpides N."/>
            <person name="Mavromatis K."/>
            <person name="Ivanova N."/>
            <person name="Mikhailova N."/>
            <person name="Munk A.C."/>
            <person name="Brettin T."/>
            <person name="Detter J.C."/>
            <person name="Han C."/>
            <person name="Tapia R."/>
            <person name="Larimer F."/>
            <person name="Land M."/>
            <person name="Hauser L."/>
            <person name="Markowitz V."/>
            <person name="Cheng J.-F."/>
            <person name="Hugenholtz P."/>
            <person name="Woyke T."/>
            <person name="Wu D."/>
            <person name="Spring S."/>
            <person name="Klenk H.-P."/>
            <person name="Eisen J.A."/>
        </authorList>
    </citation>
    <scope>NUCLEOTIDE SEQUENCE [LARGE SCALE GENOMIC DNA]</scope>
    <source>
        <strain evidence="3">DSM 5692</strain>
    </source>
</reference>
<evidence type="ECO:0000256" key="1">
    <source>
        <dbReference type="SAM" id="Phobius"/>
    </source>
</evidence>
<feature type="transmembrane region" description="Helical" evidence="1">
    <location>
        <begin position="159"/>
        <end position="183"/>
    </location>
</feature>
<dbReference type="EMBL" id="CP001734">
    <property type="protein sequence ID" value="ACV67684.1"/>
    <property type="molecule type" value="Genomic_DNA"/>
</dbReference>
<dbReference type="Proteomes" id="UP000001052">
    <property type="component" value="Chromosome"/>
</dbReference>
<feature type="transmembrane region" description="Helical" evidence="1">
    <location>
        <begin position="215"/>
        <end position="233"/>
    </location>
</feature>
<keyword evidence="3" id="KW-1185">Reference proteome</keyword>
<proteinExistence type="predicted"/>
<gene>
    <name evidence="2" type="ordered locus">Dret_0383</name>
</gene>
<feature type="transmembrane region" description="Helical" evidence="1">
    <location>
        <begin position="38"/>
        <end position="58"/>
    </location>
</feature>
<feature type="transmembrane region" description="Helical" evidence="1">
    <location>
        <begin position="337"/>
        <end position="356"/>
    </location>
</feature>
<organism evidence="2 3">
    <name type="scientific">Desulfohalobium retbaense (strain ATCC 49708 / DSM 5692 / JCM 16813 / HR100)</name>
    <dbReference type="NCBI Taxonomy" id="485915"/>
    <lineage>
        <taxon>Bacteria</taxon>
        <taxon>Pseudomonadati</taxon>
        <taxon>Thermodesulfobacteriota</taxon>
        <taxon>Desulfovibrionia</taxon>
        <taxon>Desulfovibrionales</taxon>
        <taxon>Desulfohalobiaceae</taxon>
        <taxon>Desulfohalobium</taxon>
    </lineage>
</organism>
<feature type="transmembrane region" description="Helical" evidence="1">
    <location>
        <begin position="387"/>
        <end position="406"/>
    </location>
</feature>
<keyword evidence="1" id="KW-1133">Transmembrane helix</keyword>
<dbReference type="KEGG" id="drt:Dret_0383"/>
<dbReference type="STRING" id="485915.Dret_0383"/>
<feature type="transmembrane region" description="Helical" evidence="1">
    <location>
        <begin position="121"/>
        <end position="139"/>
    </location>
</feature>
<feature type="transmembrane region" description="Helical" evidence="1">
    <location>
        <begin position="70"/>
        <end position="86"/>
    </location>
</feature>
<keyword evidence="1" id="KW-0812">Transmembrane</keyword>
<feature type="transmembrane region" description="Helical" evidence="1">
    <location>
        <begin position="92"/>
        <end position="109"/>
    </location>
</feature>